<proteinExistence type="inferred from homology"/>
<dbReference type="PANTHER" id="PTHR33677">
    <property type="entry name" value="TRANSCRIPTIONAL REPRESSOR FRMR-RELATED"/>
    <property type="match status" value="1"/>
</dbReference>
<dbReference type="GO" id="GO:0003677">
    <property type="term" value="F:DNA binding"/>
    <property type="evidence" value="ECO:0007669"/>
    <property type="project" value="InterPro"/>
</dbReference>
<gene>
    <name evidence="3" type="ORF">HMPREF1576_01027</name>
</gene>
<protein>
    <recommendedName>
        <fullName evidence="5">Transcriptional regulator</fullName>
    </recommendedName>
</protein>
<dbReference type="Proteomes" id="UP000014601">
    <property type="component" value="Unassembled WGS sequence"/>
</dbReference>
<dbReference type="PANTHER" id="PTHR33677:SF5">
    <property type="entry name" value="TRANSCRIPTIONAL REPRESSOR FRMR"/>
    <property type="match status" value="1"/>
</dbReference>
<dbReference type="InterPro" id="IPR038390">
    <property type="entry name" value="Metal_Tscrpt_repr_sf"/>
</dbReference>
<dbReference type="EMBL" id="ATJO01000081">
    <property type="protein sequence ID" value="EPI50348.1"/>
    <property type="molecule type" value="Genomic_DNA"/>
</dbReference>
<evidence type="ECO:0000313" key="4">
    <source>
        <dbReference type="Proteomes" id="UP000014601"/>
    </source>
</evidence>
<dbReference type="HOGENOM" id="CLU_130332_0_1_11"/>
<sequence>MRFFMSDYNIDKEKMLVRLHRVCGQVHAVENMVEKGEDYNNILMQLSASTAALRAVALIVAHQEISKALEEAQDAGNKKVTDKKVAELVDVVDHLMRYDKS</sequence>
<reference evidence="3 4" key="1">
    <citation type="submission" date="2013-06" db="EMBL/GenBank/DDBJ databases">
        <authorList>
            <person name="Weinstock G."/>
            <person name="Sodergren E."/>
            <person name="Lobos E.A."/>
            <person name="Fulton L."/>
            <person name="Fulton R."/>
            <person name="Courtney L."/>
            <person name="Fronick C."/>
            <person name="O'Laughlin M."/>
            <person name="Godfrey J."/>
            <person name="Wilson R.M."/>
            <person name="Miner T."/>
            <person name="Farmer C."/>
            <person name="Delehaunty K."/>
            <person name="Cordes M."/>
            <person name="Minx P."/>
            <person name="Tomlinson C."/>
            <person name="Chen J."/>
            <person name="Wollam A."/>
            <person name="Pepin K.H."/>
            <person name="Bhonagiri V."/>
            <person name="Zhang X."/>
            <person name="Warren W."/>
            <person name="Mitreva M."/>
            <person name="Mardis E.R."/>
            <person name="Wilson R.K."/>
        </authorList>
    </citation>
    <scope>NUCLEOTIDE SEQUENCE [LARGE SCALE GENOMIC DNA]</scope>
    <source>
        <strain evidence="3 4">JCP7719</strain>
    </source>
</reference>
<comment type="caution">
    <text evidence="3">The sequence shown here is derived from an EMBL/GenBank/DDBJ whole genome shotgun (WGS) entry which is preliminary data.</text>
</comment>
<dbReference type="GO" id="GO:0045892">
    <property type="term" value="P:negative regulation of DNA-templated transcription"/>
    <property type="evidence" value="ECO:0007669"/>
    <property type="project" value="UniProtKB-ARBA"/>
</dbReference>
<dbReference type="Gene3D" id="1.20.58.1000">
    <property type="entry name" value="Metal-sensitive repressor, helix protomer"/>
    <property type="match status" value="1"/>
</dbReference>
<dbReference type="Pfam" id="PF02583">
    <property type="entry name" value="Trns_repr_metal"/>
    <property type="match status" value="1"/>
</dbReference>
<name>S4GLP5_9BIFI</name>
<evidence type="ECO:0008006" key="5">
    <source>
        <dbReference type="Google" id="ProtNLM"/>
    </source>
</evidence>
<dbReference type="GO" id="GO:0046872">
    <property type="term" value="F:metal ion binding"/>
    <property type="evidence" value="ECO:0007669"/>
    <property type="project" value="InterPro"/>
</dbReference>
<evidence type="ECO:0000313" key="3">
    <source>
        <dbReference type="EMBL" id="EPI50348.1"/>
    </source>
</evidence>
<organism evidence="3 4">
    <name type="scientific">Gardnerella pickettii JCP7719</name>
    <dbReference type="NCBI Taxonomy" id="1261061"/>
    <lineage>
        <taxon>Bacteria</taxon>
        <taxon>Bacillati</taxon>
        <taxon>Actinomycetota</taxon>
        <taxon>Actinomycetes</taxon>
        <taxon>Bifidobacteriales</taxon>
        <taxon>Bifidobacteriaceae</taxon>
        <taxon>Gardnerella</taxon>
        <taxon>Gardnerella pickettii</taxon>
    </lineage>
</organism>
<dbReference type="CDD" id="cd10148">
    <property type="entry name" value="CsoR-like_DUF156"/>
    <property type="match status" value="1"/>
</dbReference>
<accession>S4GLP5</accession>
<dbReference type="AlphaFoldDB" id="S4GLP5"/>
<evidence type="ECO:0000256" key="1">
    <source>
        <dbReference type="ARBA" id="ARBA00005428"/>
    </source>
</evidence>
<evidence type="ECO:0000256" key="2">
    <source>
        <dbReference type="ARBA" id="ARBA00023008"/>
    </source>
</evidence>
<keyword evidence="2" id="KW-0186">Copper</keyword>
<dbReference type="PATRIC" id="fig|1261061.4.peg.901"/>
<comment type="similarity">
    <text evidence="1">Belongs to the CsoR family.</text>
</comment>
<dbReference type="InterPro" id="IPR003735">
    <property type="entry name" value="Metal_Tscrpt_repr"/>
</dbReference>